<evidence type="ECO:0000256" key="6">
    <source>
        <dbReference type="ARBA" id="ARBA00049972"/>
    </source>
</evidence>
<dbReference type="AlphaFoldDB" id="A0A9X7Z7H8"/>
<proteinExistence type="inferred from homology"/>
<dbReference type="Proteomes" id="UP000663505">
    <property type="component" value="Chromosome"/>
</dbReference>
<dbReference type="CDD" id="cd00433">
    <property type="entry name" value="Peptidase_M17"/>
    <property type="match status" value="1"/>
</dbReference>
<evidence type="ECO:0000256" key="2">
    <source>
        <dbReference type="ARBA" id="ARBA00022438"/>
    </source>
</evidence>
<dbReference type="EMBL" id="CP071182">
    <property type="protein sequence ID" value="QSO47238.1"/>
    <property type="molecule type" value="Genomic_DNA"/>
</dbReference>
<reference evidence="10 11" key="1">
    <citation type="submission" date="2021-02" db="EMBL/GenBank/DDBJ databases">
        <title>Alicyclobacillus curvatus sp. nov. and Alicyclobacillus mengziensis sp. nov., two acidophilic bacteria isolated from acid mine drainage.</title>
        <authorList>
            <person name="Huang Y."/>
        </authorList>
    </citation>
    <scope>NUCLEOTIDE SEQUENCE [LARGE SCALE GENOMIC DNA]</scope>
    <source>
        <strain evidence="10 11">S30H14</strain>
    </source>
</reference>
<dbReference type="RefSeq" id="WP_206656595.1">
    <property type="nucleotide sequence ID" value="NZ_CP071182.1"/>
</dbReference>
<dbReference type="InterPro" id="IPR000819">
    <property type="entry name" value="Peptidase_M17_C"/>
</dbReference>
<evidence type="ECO:0000256" key="7">
    <source>
        <dbReference type="ARBA" id="ARBA00050021"/>
    </source>
</evidence>
<dbReference type="GO" id="GO:0030145">
    <property type="term" value="F:manganese ion binding"/>
    <property type="evidence" value="ECO:0007669"/>
    <property type="project" value="InterPro"/>
</dbReference>
<keyword evidence="3" id="KW-0645">Protease</keyword>
<keyword evidence="11" id="KW-1185">Reference proteome</keyword>
<name>A0A9X7Z7H8_9BACL</name>
<comment type="similarity">
    <text evidence="1">Belongs to the peptidase M17 family.</text>
</comment>
<organism evidence="10 11">
    <name type="scientific">Alicyclobacillus mengziensis</name>
    <dbReference type="NCBI Taxonomy" id="2931921"/>
    <lineage>
        <taxon>Bacteria</taxon>
        <taxon>Bacillati</taxon>
        <taxon>Bacillota</taxon>
        <taxon>Bacilli</taxon>
        <taxon>Bacillales</taxon>
        <taxon>Alicyclobacillaceae</taxon>
        <taxon>Alicyclobacillus</taxon>
    </lineage>
</organism>
<dbReference type="PRINTS" id="PR00481">
    <property type="entry name" value="LAMNOPPTDASE"/>
</dbReference>
<dbReference type="Gene3D" id="3.40.630.10">
    <property type="entry name" value="Zn peptidases"/>
    <property type="match status" value="1"/>
</dbReference>
<gene>
    <name evidence="10" type="ORF">JZ786_23060</name>
</gene>
<dbReference type="PANTHER" id="PTHR11963">
    <property type="entry name" value="LEUCINE AMINOPEPTIDASE-RELATED"/>
    <property type="match status" value="1"/>
</dbReference>
<dbReference type="KEGG" id="afx:JZ786_23060"/>
<dbReference type="SUPFAM" id="SSF53187">
    <property type="entry name" value="Zn-dependent exopeptidases"/>
    <property type="match status" value="1"/>
</dbReference>
<accession>A0A9X7Z7H8</accession>
<evidence type="ECO:0000259" key="9">
    <source>
        <dbReference type="PROSITE" id="PS00631"/>
    </source>
</evidence>
<evidence type="ECO:0000256" key="1">
    <source>
        <dbReference type="ARBA" id="ARBA00009528"/>
    </source>
</evidence>
<dbReference type="GO" id="GO:0006508">
    <property type="term" value="P:proteolysis"/>
    <property type="evidence" value="ECO:0007669"/>
    <property type="project" value="UniProtKB-KW"/>
</dbReference>
<keyword evidence="2" id="KW-0031">Aminopeptidase</keyword>
<evidence type="ECO:0000256" key="8">
    <source>
        <dbReference type="ARBA" id="ARBA00050061"/>
    </source>
</evidence>
<dbReference type="PANTHER" id="PTHR11963:SF23">
    <property type="entry name" value="CYTOSOL AMINOPEPTIDASE"/>
    <property type="match status" value="1"/>
</dbReference>
<keyword evidence="4" id="KW-0378">Hydrolase</keyword>
<protein>
    <recommendedName>
        <fullName evidence="7">Probable cytosol aminopeptidase</fullName>
    </recommendedName>
    <alternativeName>
        <fullName evidence="8">Leucine aminopeptidase</fullName>
    </alternativeName>
    <alternativeName>
        <fullName evidence="5">Leucyl aminopeptidase</fullName>
    </alternativeName>
</protein>
<evidence type="ECO:0000256" key="3">
    <source>
        <dbReference type="ARBA" id="ARBA00022670"/>
    </source>
</evidence>
<evidence type="ECO:0000313" key="11">
    <source>
        <dbReference type="Proteomes" id="UP000663505"/>
    </source>
</evidence>
<dbReference type="InterPro" id="IPR011356">
    <property type="entry name" value="Leucine_aapep/pepB"/>
</dbReference>
<sequence length="466" mass="49683">MSQVHWHVWEAADSQASLCIVPVDEFAKFSEAMMEGTPITPPAVKSGAALLWAVPGIQWPVVLVNDEGRYQTAQRTWADAGKIIRDLHVEKVLVWLTNCEHHRISQAVFGLDAGLYDFKISDFYSNDVFDLMFNLEGTSPEHFQKCVEIAKGRTLARNWVNLPSNLKPPTVLANKFIEGSPENITWSIMNEAELLEQGAGGLLAVGQGSSNPSALLIGRYNGNGDAPYLGLVGKGITFDSGGLSLKPREGMLRMKVDMGGAAAVAAAVRVVAQLGLKVNVLAVIPLAENMTGSSAFRPGDVLTMLDGTTVEVISTDAEGRLALADAITIAMREGASHLIDVATLTGANVVCLGGIRAGVVTNNDAFARVVENAARFAMEPVWILPNDPEYMDLNRSGIADIKNSAGRPAGTITAGLFVGHFTHGVPWVHIDIAGMAYVEGKQSGTGATGYGVSLLVETCLQWSQNS</sequence>
<dbReference type="GO" id="GO:0070006">
    <property type="term" value="F:metalloaminopeptidase activity"/>
    <property type="evidence" value="ECO:0007669"/>
    <property type="project" value="InterPro"/>
</dbReference>
<evidence type="ECO:0000256" key="4">
    <source>
        <dbReference type="ARBA" id="ARBA00022801"/>
    </source>
</evidence>
<evidence type="ECO:0000256" key="5">
    <source>
        <dbReference type="ARBA" id="ARBA00033172"/>
    </source>
</evidence>
<evidence type="ECO:0000313" key="10">
    <source>
        <dbReference type="EMBL" id="QSO47238.1"/>
    </source>
</evidence>
<dbReference type="PROSITE" id="PS00631">
    <property type="entry name" value="CYTOSOL_AP"/>
    <property type="match status" value="1"/>
</dbReference>
<dbReference type="Pfam" id="PF00883">
    <property type="entry name" value="Peptidase_M17"/>
    <property type="match status" value="1"/>
</dbReference>
<feature type="domain" description="Cytosol aminopeptidase" evidence="9">
    <location>
        <begin position="314"/>
        <end position="321"/>
    </location>
</feature>
<dbReference type="GO" id="GO:0005737">
    <property type="term" value="C:cytoplasm"/>
    <property type="evidence" value="ECO:0007669"/>
    <property type="project" value="InterPro"/>
</dbReference>
<comment type="function">
    <text evidence="6">Presumably involved in the processing and regular turnover of intracellular proteins. Catalyzes the removal of unsubstituted N-terminal amino acids from various peptides.</text>
</comment>